<feature type="region of interest" description="Disordered" evidence="1">
    <location>
        <begin position="1"/>
        <end position="26"/>
    </location>
</feature>
<comment type="caution">
    <text evidence="2">The sequence shown here is derived from an EMBL/GenBank/DDBJ whole genome shotgun (WGS) entry which is preliminary data.</text>
</comment>
<proteinExistence type="predicted"/>
<dbReference type="Proteomes" id="UP000027178">
    <property type="component" value="Unassembled WGS sequence"/>
</dbReference>
<protein>
    <submittedName>
        <fullName evidence="2">Uncharacterized protein</fullName>
    </submittedName>
</protein>
<name>A0A066YS79_9ACTN</name>
<evidence type="ECO:0000256" key="1">
    <source>
        <dbReference type="SAM" id="MobiDB-lite"/>
    </source>
</evidence>
<organism evidence="2 3">
    <name type="scientific">Kitasatospora cheerisanensis KCTC 2395</name>
    <dbReference type="NCBI Taxonomy" id="1348663"/>
    <lineage>
        <taxon>Bacteria</taxon>
        <taxon>Bacillati</taxon>
        <taxon>Actinomycetota</taxon>
        <taxon>Actinomycetes</taxon>
        <taxon>Kitasatosporales</taxon>
        <taxon>Streptomycetaceae</taxon>
        <taxon>Kitasatospora</taxon>
    </lineage>
</organism>
<dbReference type="HOGENOM" id="CLU_2788371_0_0_11"/>
<feature type="region of interest" description="Disordered" evidence="1">
    <location>
        <begin position="42"/>
        <end position="68"/>
    </location>
</feature>
<sequence>MPPMVPARRPTPRRVGPPGVSSAHPARAVCCSGVCRRLVRRVPSAHPPGKRGRDAPRAPKLLRMRPFP</sequence>
<evidence type="ECO:0000313" key="2">
    <source>
        <dbReference type="EMBL" id="KDN80946.1"/>
    </source>
</evidence>
<keyword evidence="3" id="KW-1185">Reference proteome</keyword>
<accession>A0A066YS79</accession>
<reference evidence="2 3" key="1">
    <citation type="submission" date="2014-05" db="EMBL/GenBank/DDBJ databases">
        <title>Draft Genome Sequence of Kitasatospora cheerisanensis KCTC 2395.</title>
        <authorList>
            <person name="Nam D.H."/>
        </authorList>
    </citation>
    <scope>NUCLEOTIDE SEQUENCE [LARGE SCALE GENOMIC DNA]</scope>
    <source>
        <strain evidence="2 3">KCTC 2395</strain>
    </source>
</reference>
<dbReference type="AlphaFoldDB" id="A0A066YS79"/>
<gene>
    <name evidence="2" type="ORF">KCH_72990</name>
</gene>
<dbReference type="EMBL" id="JNBY01000158">
    <property type="protein sequence ID" value="KDN80946.1"/>
    <property type="molecule type" value="Genomic_DNA"/>
</dbReference>
<evidence type="ECO:0000313" key="3">
    <source>
        <dbReference type="Proteomes" id="UP000027178"/>
    </source>
</evidence>